<organism evidence="5 6">
    <name type="scientific">Trichormus variabilis NIES-23</name>
    <dbReference type="NCBI Taxonomy" id="1973479"/>
    <lineage>
        <taxon>Bacteria</taxon>
        <taxon>Bacillati</taxon>
        <taxon>Cyanobacteriota</taxon>
        <taxon>Cyanophyceae</taxon>
        <taxon>Nostocales</taxon>
        <taxon>Nostocaceae</taxon>
        <taxon>Trichormus</taxon>
    </lineage>
</organism>
<dbReference type="InterPro" id="IPR015797">
    <property type="entry name" value="NUDIX_hydrolase-like_dom_sf"/>
</dbReference>
<sequence>MNVIAFFKSPIQSTRSLWRIGQTVLGIIFRHPITGTSIIPILSDGRIVLIRRRDDGLWALPGGMVDWGEDIPTTVRRELLEETGLELTKIRRLVGVYSSPDRDPRIHSICVVVEAEVEGKMDIQDTLEVMEIEAFTPSSLPQGPMSHDHARQIQDYLNGLTTLA</sequence>
<evidence type="ECO:0000259" key="4">
    <source>
        <dbReference type="PROSITE" id="PS51462"/>
    </source>
</evidence>
<evidence type="ECO:0000256" key="2">
    <source>
        <dbReference type="ARBA" id="ARBA00022801"/>
    </source>
</evidence>
<dbReference type="InterPro" id="IPR000086">
    <property type="entry name" value="NUDIX_hydrolase_dom"/>
</dbReference>
<dbReference type="InterPro" id="IPR020476">
    <property type="entry name" value="Nudix_hydrolase"/>
</dbReference>
<dbReference type="PROSITE" id="PS00893">
    <property type="entry name" value="NUDIX_BOX"/>
    <property type="match status" value="1"/>
</dbReference>
<feature type="domain" description="Nudix hydrolase" evidence="4">
    <location>
        <begin position="31"/>
        <end position="157"/>
    </location>
</feature>
<gene>
    <name evidence="5" type="ORF">NIES23_23180</name>
</gene>
<dbReference type="Proteomes" id="UP000217507">
    <property type="component" value="Chromosome"/>
</dbReference>
<keyword evidence="2 3" id="KW-0378">Hydrolase</keyword>
<evidence type="ECO:0000313" key="6">
    <source>
        <dbReference type="Proteomes" id="UP000217507"/>
    </source>
</evidence>
<proteinExistence type="inferred from homology"/>
<dbReference type="PROSITE" id="PS51462">
    <property type="entry name" value="NUDIX"/>
    <property type="match status" value="1"/>
</dbReference>
<evidence type="ECO:0000256" key="3">
    <source>
        <dbReference type="RuleBase" id="RU003476"/>
    </source>
</evidence>
<dbReference type="SUPFAM" id="SSF55811">
    <property type="entry name" value="Nudix"/>
    <property type="match status" value="1"/>
</dbReference>
<protein>
    <submittedName>
        <fullName evidence="5">NUDIX hydrolase</fullName>
    </submittedName>
</protein>
<accession>A0A1Z4KKQ9</accession>
<dbReference type="PANTHER" id="PTHR43736">
    <property type="entry name" value="ADP-RIBOSE PYROPHOSPHATASE"/>
    <property type="match status" value="1"/>
</dbReference>
<name>A0A1Z4KKQ9_ANAVA</name>
<comment type="similarity">
    <text evidence="1 3">Belongs to the Nudix hydrolase family.</text>
</comment>
<dbReference type="AlphaFoldDB" id="A0A1Z4KKQ9"/>
<dbReference type="Gene3D" id="3.90.79.10">
    <property type="entry name" value="Nucleoside Triphosphate Pyrophosphohydrolase"/>
    <property type="match status" value="1"/>
</dbReference>
<dbReference type="Pfam" id="PF00293">
    <property type="entry name" value="NUDIX"/>
    <property type="match status" value="1"/>
</dbReference>
<dbReference type="GO" id="GO:0016787">
    <property type="term" value="F:hydrolase activity"/>
    <property type="evidence" value="ECO:0007669"/>
    <property type="project" value="UniProtKB-KW"/>
</dbReference>
<reference evidence="5 6" key="1">
    <citation type="submission" date="2017-06" db="EMBL/GenBank/DDBJ databases">
        <title>Genome sequencing of cyanobaciteial culture collection at National Institute for Environmental Studies (NIES).</title>
        <authorList>
            <person name="Hirose Y."/>
            <person name="Shimura Y."/>
            <person name="Fujisawa T."/>
            <person name="Nakamura Y."/>
            <person name="Kawachi M."/>
        </authorList>
    </citation>
    <scope>NUCLEOTIDE SEQUENCE [LARGE SCALE GENOMIC DNA]</scope>
    <source>
        <strain evidence="5 6">NIES-23</strain>
    </source>
</reference>
<dbReference type="InterPro" id="IPR020084">
    <property type="entry name" value="NUDIX_hydrolase_CS"/>
</dbReference>
<evidence type="ECO:0000256" key="1">
    <source>
        <dbReference type="ARBA" id="ARBA00005582"/>
    </source>
</evidence>
<dbReference type="PRINTS" id="PR00502">
    <property type="entry name" value="NUDIXFAMILY"/>
</dbReference>
<dbReference type="EMBL" id="AP018216">
    <property type="protein sequence ID" value="BAY69524.1"/>
    <property type="molecule type" value="Genomic_DNA"/>
</dbReference>
<evidence type="ECO:0000313" key="5">
    <source>
        <dbReference type="EMBL" id="BAY69524.1"/>
    </source>
</evidence>
<dbReference type="PANTHER" id="PTHR43736:SF1">
    <property type="entry name" value="DIHYDRONEOPTERIN TRIPHOSPHATE DIPHOSPHATASE"/>
    <property type="match status" value="1"/>
</dbReference>